<name>V5ID60_IXORI</name>
<keyword evidence="1" id="KW-1133">Transmembrane helix</keyword>
<feature type="transmembrane region" description="Helical" evidence="1">
    <location>
        <begin position="165"/>
        <end position="187"/>
    </location>
</feature>
<dbReference type="EMBL" id="GANP01012502">
    <property type="protein sequence ID" value="JAB71966.1"/>
    <property type="molecule type" value="mRNA"/>
</dbReference>
<dbReference type="GO" id="GO:0042734">
    <property type="term" value="C:presynaptic membrane"/>
    <property type="evidence" value="ECO:0007669"/>
    <property type="project" value="TreeGrafter"/>
</dbReference>
<dbReference type="GO" id="GO:0070073">
    <property type="term" value="P:clustering of voltage-gated calcium channels"/>
    <property type="evidence" value="ECO:0007669"/>
    <property type="project" value="TreeGrafter"/>
</dbReference>
<dbReference type="AlphaFoldDB" id="V5ID60"/>
<dbReference type="PANTHER" id="PTHR35270">
    <property type="entry name" value="FUSELESS, ISOFORM A"/>
    <property type="match status" value="1"/>
</dbReference>
<feature type="transmembrane region" description="Helical" evidence="1">
    <location>
        <begin position="112"/>
        <end position="131"/>
    </location>
</feature>
<dbReference type="GO" id="GO:0007274">
    <property type="term" value="P:neuromuscular synaptic transmission"/>
    <property type="evidence" value="ECO:0007669"/>
    <property type="project" value="TreeGrafter"/>
</dbReference>
<protein>
    <submittedName>
        <fullName evidence="2">Putative fuseless</fullName>
    </submittedName>
</protein>
<feature type="transmembrane region" description="Helical" evidence="1">
    <location>
        <begin position="45"/>
        <end position="62"/>
    </location>
</feature>
<feature type="transmembrane region" description="Helical" evidence="1">
    <location>
        <begin position="207"/>
        <end position="224"/>
    </location>
</feature>
<feature type="transmembrane region" description="Helical" evidence="1">
    <location>
        <begin position="244"/>
        <end position="267"/>
    </location>
</feature>
<sequence length="349" mass="38399">MVELRAFLDRCVCLFVVAPLVVAYWRGLWNLLDDLVLPDQPALSGWATACAGWSVAFALTALQEPFALLARRYPKSVRVVFRLHQFIYGVASISAWRGTWFLEDVYTGKGPWSALGTLLVGIGALLLCRGLRNAAQAPPLMLVIDEAPDCFKAETRFRRKPEDGVGTYLMDCLFSTVVIGSLVVTLWRGLWTLLDRLQIPDSPLTSATTSLSSGFVTTVGLFLAEGSVRQIHAHAHKTGNTQFWGLLLEGMWNLCAIYSVVAIWRALWMLADQVVPMTASWDLVSTLASGWALSLLCCSTSIPNWGTVVDGVAPTSEFPPLSLDISYFTAMAEVCLSFDHKSQTNEDRS</sequence>
<keyword evidence="1" id="KW-0812">Transmembrane</keyword>
<proteinExistence type="evidence at transcript level"/>
<reference evidence="2" key="1">
    <citation type="journal article" date="2015" name="Sci. Rep.">
        <title>Tissue- and time-dependent transcription in Ixodes ricinus salivary glands and midguts when blood feeding on the vertebrate host.</title>
        <authorList>
            <person name="Kotsyfakis M."/>
            <person name="Schwarz A."/>
            <person name="Erhart J."/>
            <person name="Ribeiro J.M."/>
        </authorList>
    </citation>
    <scope>NUCLEOTIDE SEQUENCE</scope>
    <source>
        <tissue evidence="2">Salivary gland and midgut</tissue>
    </source>
</reference>
<dbReference type="Pfam" id="PF15993">
    <property type="entry name" value="Fuseless"/>
    <property type="match status" value="1"/>
</dbReference>
<dbReference type="InterPro" id="IPR032751">
    <property type="entry name" value="Fuseless"/>
</dbReference>
<dbReference type="GO" id="GO:0007270">
    <property type="term" value="P:neuron-neuron synaptic transmission"/>
    <property type="evidence" value="ECO:0007669"/>
    <property type="project" value="TreeGrafter"/>
</dbReference>
<keyword evidence="1" id="KW-0472">Membrane</keyword>
<accession>V5ID60</accession>
<dbReference type="PANTHER" id="PTHR35270:SF2">
    <property type="entry name" value="FUSELESS, ISOFORM A"/>
    <property type="match status" value="1"/>
</dbReference>
<feature type="transmembrane region" description="Helical" evidence="1">
    <location>
        <begin position="7"/>
        <end position="25"/>
    </location>
</feature>
<feature type="transmembrane region" description="Helical" evidence="1">
    <location>
        <begin position="83"/>
        <end position="100"/>
    </location>
</feature>
<organism evidence="2">
    <name type="scientific">Ixodes ricinus</name>
    <name type="common">Common tick</name>
    <name type="synonym">Acarus ricinus</name>
    <dbReference type="NCBI Taxonomy" id="34613"/>
    <lineage>
        <taxon>Eukaryota</taxon>
        <taxon>Metazoa</taxon>
        <taxon>Ecdysozoa</taxon>
        <taxon>Arthropoda</taxon>
        <taxon>Chelicerata</taxon>
        <taxon>Arachnida</taxon>
        <taxon>Acari</taxon>
        <taxon>Parasitiformes</taxon>
        <taxon>Ixodida</taxon>
        <taxon>Ixodoidea</taxon>
        <taxon>Ixodidae</taxon>
        <taxon>Ixodinae</taxon>
        <taxon>Ixodes</taxon>
    </lineage>
</organism>
<evidence type="ECO:0000256" key="1">
    <source>
        <dbReference type="SAM" id="Phobius"/>
    </source>
</evidence>
<evidence type="ECO:0000313" key="2">
    <source>
        <dbReference type="EMBL" id="JAB71966.1"/>
    </source>
</evidence>